<name>A0ABQ9TU27_SAGOE</name>
<comment type="caution">
    <text evidence="1">The sequence shown here is derived from an EMBL/GenBank/DDBJ whole genome shotgun (WGS) entry which is preliminary data.</text>
</comment>
<evidence type="ECO:0000313" key="2">
    <source>
        <dbReference type="Proteomes" id="UP001266305"/>
    </source>
</evidence>
<gene>
    <name evidence="1" type="ORF">P7K49_033897</name>
</gene>
<sequence length="98" mass="10641">MAQLYDADVSWFSQLLLKAMVCPKLEETGSEERDNLATVRVPASRHQLIEYATPVPQSSVFWQQGHLAKGTSGPKVGCGALDSSSGPDMNTLEFLVVC</sequence>
<dbReference type="EMBL" id="JASSZA010000019">
    <property type="protein sequence ID" value="KAK2087990.1"/>
    <property type="molecule type" value="Genomic_DNA"/>
</dbReference>
<keyword evidence="2" id="KW-1185">Reference proteome</keyword>
<protein>
    <submittedName>
        <fullName evidence="1">Uncharacterized protein</fullName>
    </submittedName>
</protein>
<accession>A0ABQ9TU27</accession>
<organism evidence="1 2">
    <name type="scientific">Saguinus oedipus</name>
    <name type="common">Cotton-top tamarin</name>
    <name type="synonym">Oedipomidas oedipus</name>
    <dbReference type="NCBI Taxonomy" id="9490"/>
    <lineage>
        <taxon>Eukaryota</taxon>
        <taxon>Metazoa</taxon>
        <taxon>Chordata</taxon>
        <taxon>Craniata</taxon>
        <taxon>Vertebrata</taxon>
        <taxon>Euteleostomi</taxon>
        <taxon>Mammalia</taxon>
        <taxon>Eutheria</taxon>
        <taxon>Euarchontoglires</taxon>
        <taxon>Primates</taxon>
        <taxon>Haplorrhini</taxon>
        <taxon>Platyrrhini</taxon>
        <taxon>Cebidae</taxon>
        <taxon>Callitrichinae</taxon>
        <taxon>Saguinus</taxon>
    </lineage>
</organism>
<dbReference type="Proteomes" id="UP001266305">
    <property type="component" value="Unassembled WGS sequence"/>
</dbReference>
<proteinExistence type="predicted"/>
<reference evidence="1 2" key="1">
    <citation type="submission" date="2023-05" db="EMBL/GenBank/DDBJ databases">
        <title>B98-5 Cell Line De Novo Hybrid Assembly: An Optical Mapping Approach.</title>
        <authorList>
            <person name="Kananen K."/>
            <person name="Auerbach J.A."/>
            <person name="Kautto E."/>
            <person name="Blachly J.S."/>
        </authorList>
    </citation>
    <scope>NUCLEOTIDE SEQUENCE [LARGE SCALE GENOMIC DNA]</scope>
    <source>
        <strain evidence="1">B95-8</strain>
        <tissue evidence="1">Cell line</tissue>
    </source>
</reference>
<evidence type="ECO:0000313" key="1">
    <source>
        <dbReference type="EMBL" id="KAK2087990.1"/>
    </source>
</evidence>